<evidence type="ECO:0000313" key="2">
    <source>
        <dbReference type="Proteomes" id="UP001066276"/>
    </source>
</evidence>
<proteinExistence type="predicted"/>
<name>A0AAV7PFB1_PLEWA</name>
<dbReference type="EMBL" id="JANPWB010000011">
    <property type="protein sequence ID" value="KAJ1126901.1"/>
    <property type="molecule type" value="Genomic_DNA"/>
</dbReference>
<gene>
    <name evidence="1" type="ORF">NDU88_005307</name>
</gene>
<sequence>MRQHGVRACIIHPLRCTADGFGVAASYLELPLRFYEEGFQNIARPESSQNATKLFTPTPLSKRKVFAGLASLPGSMFLHEVQHMRQTFYQAGCIDLYSLYLAQLFF</sequence>
<comment type="caution">
    <text evidence="1">The sequence shown here is derived from an EMBL/GenBank/DDBJ whole genome shotgun (WGS) entry which is preliminary data.</text>
</comment>
<organism evidence="1 2">
    <name type="scientific">Pleurodeles waltl</name>
    <name type="common">Iberian ribbed newt</name>
    <dbReference type="NCBI Taxonomy" id="8319"/>
    <lineage>
        <taxon>Eukaryota</taxon>
        <taxon>Metazoa</taxon>
        <taxon>Chordata</taxon>
        <taxon>Craniata</taxon>
        <taxon>Vertebrata</taxon>
        <taxon>Euteleostomi</taxon>
        <taxon>Amphibia</taxon>
        <taxon>Batrachia</taxon>
        <taxon>Caudata</taxon>
        <taxon>Salamandroidea</taxon>
        <taxon>Salamandridae</taxon>
        <taxon>Pleurodelinae</taxon>
        <taxon>Pleurodeles</taxon>
    </lineage>
</organism>
<reference evidence="1" key="1">
    <citation type="journal article" date="2022" name="bioRxiv">
        <title>Sequencing and chromosome-scale assembly of the giantPleurodeles waltlgenome.</title>
        <authorList>
            <person name="Brown T."/>
            <person name="Elewa A."/>
            <person name="Iarovenko S."/>
            <person name="Subramanian E."/>
            <person name="Araus A.J."/>
            <person name="Petzold A."/>
            <person name="Susuki M."/>
            <person name="Suzuki K.-i.T."/>
            <person name="Hayashi T."/>
            <person name="Toyoda A."/>
            <person name="Oliveira C."/>
            <person name="Osipova E."/>
            <person name="Leigh N.D."/>
            <person name="Simon A."/>
            <person name="Yun M.H."/>
        </authorList>
    </citation>
    <scope>NUCLEOTIDE SEQUENCE</scope>
    <source>
        <strain evidence="1">20211129_DDA</strain>
        <tissue evidence="1">Liver</tissue>
    </source>
</reference>
<accession>A0AAV7PFB1</accession>
<dbReference type="Proteomes" id="UP001066276">
    <property type="component" value="Chromosome 7"/>
</dbReference>
<evidence type="ECO:0000313" key="1">
    <source>
        <dbReference type="EMBL" id="KAJ1126901.1"/>
    </source>
</evidence>
<dbReference type="AlphaFoldDB" id="A0AAV7PFB1"/>
<protein>
    <submittedName>
        <fullName evidence="1">Uncharacterized protein</fullName>
    </submittedName>
</protein>
<keyword evidence="2" id="KW-1185">Reference proteome</keyword>